<evidence type="ECO:0000256" key="1">
    <source>
        <dbReference type="SAM" id="SignalP"/>
    </source>
</evidence>
<dbReference type="GO" id="GO:0006508">
    <property type="term" value="P:proteolysis"/>
    <property type="evidence" value="ECO:0007669"/>
    <property type="project" value="InterPro"/>
</dbReference>
<protein>
    <submittedName>
        <fullName evidence="3">S41 family peptidase</fullName>
    </submittedName>
</protein>
<dbReference type="InterPro" id="IPR029045">
    <property type="entry name" value="ClpP/crotonase-like_dom_sf"/>
</dbReference>
<evidence type="ECO:0000313" key="3">
    <source>
        <dbReference type="EMBL" id="MCF0041578.1"/>
    </source>
</evidence>
<dbReference type="InterPro" id="IPR005151">
    <property type="entry name" value="Tail-specific_protease"/>
</dbReference>
<dbReference type="GO" id="GO:0008236">
    <property type="term" value="F:serine-type peptidase activity"/>
    <property type="evidence" value="ECO:0007669"/>
    <property type="project" value="InterPro"/>
</dbReference>
<comment type="caution">
    <text evidence="3">The sequence shown here is derived from an EMBL/GenBank/DDBJ whole genome shotgun (WGS) entry which is preliminary data.</text>
</comment>
<feature type="signal peptide" evidence="1">
    <location>
        <begin position="1"/>
        <end position="24"/>
    </location>
</feature>
<keyword evidence="1" id="KW-0732">Signal</keyword>
<dbReference type="AlphaFoldDB" id="A0A9X1PCU1"/>
<sequence>MKVKGLSIFFCISLVLYTCHTVSAQQQCNCLANLDTTIKKTELNYVGYPDMIARKLLPQYTRQVAKLRKDAAKESDPVKCFPILNAYVSFFNDKHFDIEYSITDTTRFQYNYLNEDAFKKDFTTQKRDSIEGIWVNPDSSMKLAVQKISPTLYQAVVLQSKDPKIKPGLVYYTFTRDKNGFVFNRYDWMTPDFPVRQRGGLLFVWNFEVWAKAYPSTITEYERSEFLTWRNYNFGLDCKKLDNDHVLLSIGSFNRDDKIKEIIQKNDSLIRSTKNLIVDLRGNGGGNSGWTYLLPYFYTQPIVQGNTYLRLSPDNIESNLPGIKTTYEKPPKDTRLMRSYTPTVLDQYKKAYEEIPLSKDQFYSLPSLTLYSDSILKTPEKIALVFDDLGGSSTEYFFYISMQSKKIKRYGERTLGMMDYMGVSQQTKLPFEDYYLLIPDRKAAWTDTKPTNKTGFVPEHDLRHIPRHKWIDYIKTDLGKL</sequence>
<evidence type="ECO:0000313" key="4">
    <source>
        <dbReference type="Proteomes" id="UP001139700"/>
    </source>
</evidence>
<proteinExistence type="predicted"/>
<dbReference type="EMBL" id="JAJTTA010000002">
    <property type="protein sequence ID" value="MCF0041578.1"/>
    <property type="molecule type" value="Genomic_DNA"/>
</dbReference>
<reference evidence="3" key="1">
    <citation type="submission" date="2021-12" db="EMBL/GenBank/DDBJ databases">
        <title>Novel species in genus Dyadobacter.</title>
        <authorList>
            <person name="Ma C."/>
        </authorList>
    </citation>
    <scope>NUCLEOTIDE SEQUENCE</scope>
    <source>
        <strain evidence="3">CY399</strain>
    </source>
</reference>
<feature type="domain" description="Tail specific protease" evidence="2">
    <location>
        <begin position="248"/>
        <end position="419"/>
    </location>
</feature>
<accession>A0A9X1PCU1</accession>
<keyword evidence="4" id="KW-1185">Reference proteome</keyword>
<organism evidence="3 4">
    <name type="scientific">Dyadobacter fanqingshengii</name>
    <dbReference type="NCBI Taxonomy" id="2906443"/>
    <lineage>
        <taxon>Bacteria</taxon>
        <taxon>Pseudomonadati</taxon>
        <taxon>Bacteroidota</taxon>
        <taxon>Cytophagia</taxon>
        <taxon>Cytophagales</taxon>
        <taxon>Spirosomataceae</taxon>
        <taxon>Dyadobacter</taxon>
    </lineage>
</organism>
<dbReference type="Pfam" id="PF03572">
    <property type="entry name" value="Peptidase_S41"/>
    <property type="match status" value="1"/>
</dbReference>
<name>A0A9X1PCU1_9BACT</name>
<gene>
    <name evidence="3" type="ORF">LXM24_15845</name>
</gene>
<dbReference type="SUPFAM" id="SSF52096">
    <property type="entry name" value="ClpP/crotonase"/>
    <property type="match status" value="1"/>
</dbReference>
<dbReference type="RefSeq" id="WP_234614396.1">
    <property type="nucleotide sequence ID" value="NZ_CP098806.1"/>
</dbReference>
<evidence type="ECO:0000259" key="2">
    <source>
        <dbReference type="Pfam" id="PF03572"/>
    </source>
</evidence>
<dbReference type="Gene3D" id="3.90.226.10">
    <property type="entry name" value="2-enoyl-CoA Hydratase, Chain A, domain 1"/>
    <property type="match status" value="1"/>
</dbReference>
<dbReference type="Proteomes" id="UP001139700">
    <property type="component" value="Unassembled WGS sequence"/>
</dbReference>
<feature type="chain" id="PRO_5040776498" evidence="1">
    <location>
        <begin position="25"/>
        <end position="481"/>
    </location>
</feature>